<dbReference type="InterPro" id="IPR036390">
    <property type="entry name" value="WH_DNA-bd_sf"/>
</dbReference>
<evidence type="ECO:0000256" key="2">
    <source>
        <dbReference type="ARBA" id="ARBA00023125"/>
    </source>
</evidence>
<protein>
    <submittedName>
        <fullName evidence="5">Helix-turn-helix transcriptional regulator</fullName>
    </submittedName>
    <submittedName>
        <fullName evidence="6">Transcriptional regulator, HxlR family</fullName>
    </submittedName>
</protein>
<accession>A0A1I5W8N4</accession>
<dbReference type="OrthoDB" id="9807069at2"/>
<dbReference type="InterPro" id="IPR036388">
    <property type="entry name" value="WH-like_DNA-bd_sf"/>
</dbReference>
<name>A0A1I5W8N4_9GAMM</name>
<dbReference type="PROSITE" id="PS51118">
    <property type="entry name" value="HTH_HXLR"/>
    <property type="match status" value="1"/>
</dbReference>
<keyword evidence="3" id="KW-0804">Transcription</keyword>
<dbReference type="PANTHER" id="PTHR33204">
    <property type="entry name" value="TRANSCRIPTIONAL REGULATOR, MARR FAMILY"/>
    <property type="match status" value="1"/>
</dbReference>
<evidence type="ECO:0000259" key="4">
    <source>
        <dbReference type="PROSITE" id="PS51118"/>
    </source>
</evidence>
<organism evidence="6 7">
    <name type="scientific">Ectopseudomonas toyotomiensis</name>
    <dbReference type="NCBI Taxonomy" id="554344"/>
    <lineage>
        <taxon>Bacteria</taxon>
        <taxon>Pseudomonadati</taxon>
        <taxon>Pseudomonadota</taxon>
        <taxon>Gammaproteobacteria</taxon>
        <taxon>Pseudomonadales</taxon>
        <taxon>Pseudomonadaceae</taxon>
        <taxon>Ectopseudomonas</taxon>
    </lineage>
</organism>
<dbReference type="EMBL" id="JAOCDH010000015">
    <property type="protein sequence ID" value="MDH0702682.1"/>
    <property type="molecule type" value="Genomic_DNA"/>
</dbReference>
<evidence type="ECO:0000256" key="1">
    <source>
        <dbReference type="ARBA" id="ARBA00023015"/>
    </source>
</evidence>
<dbReference type="AlphaFoldDB" id="A0A1I5W8N4"/>
<evidence type="ECO:0000313" key="7">
    <source>
        <dbReference type="Proteomes" id="UP000182025"/>
    </source>
</evidence>
<dbReference type="SUPFAM" id="SSF46785">
    <property type="entry name" value="Winged helix' DNA-binding domain"/>
    <property type="match status" value="1"/>
</dbReference>
<dbReference type="Proteomes" id="UP001161137">
    <property type="component" value="Unassembled WGS sequence"/>
</dbReference>
<keyword evidence="1" id="KW-0805">Transcription regulation</keyword>
<reference evidence="7" key="2">
    <citation type="submission" date="2016-10" db="EMBL/GenBank/DDBJ databases">
        <authorList>
            <person name="Varghese N."/>
            <person name="Submissions S."/>
        </authorList>
    </citation>
    <scope>NUCLEOTIDE SEQUENCE [LARGE SCALE GENOMIC DNA]</scope>
    <source>
        <strain evidence="7">JCM 15604</strain>
    </source>
</reference>
<proteinExistence type="predicted"/>
<keyword evidence="2" id="KW-0238">DNA-binding</keyword>
<gene>
    <name evidence="5" type="ORF">N5D41_14435</name>
    <name evidence="6" type="ORF">SAMN05216177_108191</name>
</gene>
<dbReference type="InterPro" id="IPR002577">
    <property type="entry name" value="HTH_HxlR"/>
</dbReference>
<dbReference type="GO" id="GO:0003677">
    <property type="term" value="F:DNA binding"/>
    <property type="evidence" value="ECO:0007669"/>
    <property type="project" value="UniProtKB-KW"/>
</dbReference>
<feature type="domain" description="HTH hxlR-type" evidence="4">
    <location>
        <begin position="33"/>
        <end position="131"/>
    </location>
</feature>
<dbReference type="Gene3D" id="1.10.10.10">
    <property type="entry name" value="Winged helix-like DNA-binding domain superfamily/Winged helix DNA-binding domain"/>
    <property type="match status" value="1"/>
</dbReference>
<evidence type="ECO:0000313" key="5">
    <source>
        <dbReference type="EMBL" id="MDH0702682.1"/>
    </source>
</evidence>
<evidence type="ECO:0000313" key="6">
    <source>
        <dbReference type="EMBL" id="SFQ16053.1"/>
    </source>
</evidence>
<evidence type="ECO:0000256" key="3">
    <source>
        <dbReference type="ARBA" id="ARBA00023163"/>
    </source>
</evidence>
<reference evidence="5" key="3">
    <citation type="submission" date="2022-09" db="EMBL/GenBank/DDBJ databases">
        <title>Intensive care unit water sources are persistently colonized with multi-drug resistant bacteria and are the site of extensive horizontal gene transfer of antibiotic resistance genes.</title>
        <authorList>
            <person name="Diorio-Toth L."/>
        </authorList>
    </citation>
    <scope>NUCLEOTIDE SEQUENCE</scope>
    <source>
        <strain evidence="5">GD03863</strain>
    </source>
</reference>
<dbReference type="RefSeq" id="WP_074917025.1">
    <property type="nucleotide sequence ID" value="NZ_FOXK01000008.1"/>
</dbReference>
<dbReference type="Pfam" id="PF01638">
    <property type="entry name" value="HxlR"/>
    <property type="match status" value="1"/>
</dbReference>
<reference evidence="6" key="1">
    <citation type="submission" date="2016-10" db="EMBL/GenBank/DDBJ databases">
        <authorList>
            <person name="de Groot N.N."/>
        </authorList>
    </citation>
    <scope>NUCLEOTIDE SEQUENCE [LARGE SCALE GENOMIC DNA]</scope>
    <source>
        <strain evidence="6">JCM 15604</strain>
    </source>
</reference>
<keyword evidence="7" id="KW-1185">Reference proteome</keyword>
<dbReference type="PANTHER" id="PTHR33204:SF39">
    <property type="entry name" value="TRANSCRIPTIONAL REGULATORY PROTEIN"/>
    <property type="match status" value="1"/>
</dbReference>
<dbReference type="EMBL" id="FOXK01000008">
    <property type="protein sequence ID" value="SFQ16053.1"/>
    <property type="molecule type" value="Genomic_DNA"/>
</dbReference>
<sequence length="145" mass="16037">MTRLPSDNPATARARLAASFQAWSAMPLDAERCPVRDVLDHMGSKWTTLILLALTQQALRFSEVHRAVPDISKRMLTQSLRELERDGLIERTVYPTKPPSVEYRLSVLGESLLVPLAGLIAWAEDSHGAIGNARARYDATQAQTA</sequence>
<dbReference type="Proteomes" id="UP000182025">
    <property type="component" value="Unassembled WGS sequence"/>
</dbReference>